<organism evidence="6">
    <name type="scientific">freshwater metagenome</name>
    <dbReference type="NCBI Taxonomy" id="449393"/>
    <lineage>
        <taxon>unclassified sequences</taxon>
        <taxon>metagenomes</taxon>
        <taxon>ecological metagenomes</taxon>
    </lineage>
</organism>
<evidence type="ECO:0000313" key="2">
    <source>
        <dbReference type="EMBL" id="CAB4365249.1"/>
    </source>
</evidence>
<proteinExistence type="predicted"/>
<dbReference type="EMBL" id="CAFBOL010000063">
    <property type="protein sequence ID" value="CAB5000374.1"/>
    <property type="molecule type" value="Genomic_DNA"/>
</dbReference>
<dbReference type="EMBL" id="CAESGF010000027">
    <property type="protein sequence ID" value="CAB4365249.1"/>
    <property type="molecule type" value="Genomic_DNA"/>
</dbReference>
<reference evidence="6" key="1">
    <citation type="submission" date="2020-05" db="EMBL/GenBank/DDBJ databases">
        <authorList>
            <person name="Chiriac C."/>
            <person name="Salcher M."/>
            <person name="Ghai R."/>
            <person name="Kavagutti S V."/>
        </authorList>
    </citation>
    <scope>NUCLEOTIDE SEQUENCE</scope>
</reference>
<dbReference type="AlphaFoldDB" id="A0A6J7PER2"/>
<name>A0A6J7PER2_9ZZZZ</name>
<dbReference type="InterPro" id="IPR002560">
    <property type="entry name" value="Transposase_DDE"/>
</dbReference>
<sequence>MLTTAVQVADPFHVVRLGNTARDECRRRVQNETLGHRCRRDDPLWRARRRLTIARERLSEEQHGRVLGLLRAGDPHREVWFAWNAKEVVRQIYDHSDHELAVEWVADIGRDFTDEEMPVEVQRLGRTITK</sequence>
<evidence type="ECO:0000313" key="6">
    <source>
        <dbReference type="EMBL" id="CAB5000374.1"/>
    </source>
</evidence>
<dbReference type="EMBL" id="CAFBIY010000110">
    <property type="protein sequence ID" value="CAB4852105.1"/>
    <property type="molecule type" value="Genomic_DNA"/>
</dbReference>
<dbReference type="EMBL" id="CAFBMT010000023">
    <property type="protein sequence ID" value="CAB4951081.1"/>
    <property type="molecule type" value="Genomic_DNA"/>
</dbReference>
<evidence type="ECO:0000313" key="4">
    <source>
        <dbReference type="EMBL" id="CAB4852105.1"/>
    </source>
</evidence>
<evidence type="ECO:0000259" key="1">
    <source>
        <dbReference type="Pfam" id="PF01610"/>
    </source>
</evidence>
<accession>A0A6J7PER2</accession>
<evidence type="ECO:0000313" key="5">
    <source>
        <dbReference type="EMBL" id="CAB4951081.1"/>
    </source>
</evidence>
<gene>
    <name evidence="3" type="ORF">UFOPK2656_03184</name>
    <name evidence="4" type="ORF">UFOPK3267_01885</name>
    <name evidence="5" type="ORF">UFOPK3651_02849</name>
    <name evidence="6" type="ORF">UFOPK3931_02089</name>
    <name evidence="2" type="ORF">UFOPK4189_02996</name>
</gene>
<protein>
    <submittedName>
        <fullName evidence="6">Unannotated protein</fullName>
    </submittedName>
</protein>
<dbReference type="Pfam" id="PF01610">
    <property type="entry name" value="DDE_Tnp_ISL3"/>
    <property type="match status" value="1"/>
</dbReference>
<feature type="domain" description="Transposase IS204/IS1001/IS1096/IS1165 DDE" evidence="1">
    <location>
        <begin position="2"/>
        <end position="129"/>
    </location>
</feature>
<dbReference type="EMBL" id="CAEZYF010000031">
    <property type="protein sequence ID" value="CAB4745175.1"/>
    <property type="molecule type" value="Genomic_DNA"/>
</dbReference>
<evidence type="ECO:0000313" key="3">
    <source>
        <dbReference type="EMBL" id="CAB4745175.1"/>
    </source>
</evidence>